<gene>
    <name evidence="2" type="ORF">EWM57_04185</name>
</gene>
<dbReference type="InterPro" id="IPR043729">
    <property type="entry name" value="DUF5672"/>
</dbReference>
<organism evidence="2 3">
    <name type="scientific">Hymenobacter persicinus</name>
    <dbReference type="NCBI Taxonomy" id="2025506"/>
    <lineage>
        <taxon>Bacteria</taxon>
        <taxon>Pseudomonadati</taxon>
        <taxon>Bacteroidota</taxon>
        <taxon>Cytophagia</taxon>
        <taxon>Cytophagales</taxon>
        <taxon>Hymenobacteraceae</taxon>
        <taxon>Hymenobacter</taxon>
    </lineage>
</organism>
<evidence type="ECO:0000313" key="3">
    <source>
        <dbReference type="Proteomes" id="UP000294155"/>
    </source>
</evidence>
<dbReference type="OrthoDB" id="7391526at2"/>
<reference evidence="2 3" key="1">
    <citation type="submission" date="2019-02" db="EMBL/GenBank/DDBJ databases">
        <title>Bacterial novel species isolated from soil.</title>
        <authorList>
            <person name="Jung H.-Y."/>
        </authorList>
    </citation>
    <scope>NUCLEOTIDE SEQUENCE [LARGE SCALE GENOMIC DNA]</scope>
    <source>
        <strain evidence="2 3">1-3-3-3</strain>
    </source>
</reference>
<dbReference type="AlphaFoldDB" id="A0A4Q5LGD8"/>
<dbReference type="RefSeq" id="WP_129919879.1">
    <property type="nucleotide sequence ID" value="NZ_SEWE01000005.1"/>
</dbReference>
<sequence length="284" mass="33796">MKKLVSVVVPIYKRMEDLYEFERISWQQCLRVFRHYDMQLVCPAGFDISDYTRDLAQRGIHGRVCRFSDSYFKSTHTYNKLLQSIDFFRTFRDYEYILITQLDVFLFVDKLQEWCRAGYSYVGAPWFKGFLPSSEEAELWTVGNGGLSLRRIEDCLRVLTTFSFILPWGATLQESFAEGWKKGLRTLPAVLRRLILGNNTHHYFNGYPLQEDIFWSVICARKFPWYTMPSPREALNFSFEVLPDVMYKMNNEQLPMGCHAWEKYNVEFWRPFVEKEGYALNNLR</sequence>
<accession>A0A4Q5LGD8</accession>
<proteinExistence type="predicted"/>
<comment type="caution">
    <text evidence="2">The sequence shown here is derived from an EMBL/GenBank/DDBJ whole genome shotgun (WGS) entry which is preliminary data.</text>
</comment>
<evidence type="ECO:0000313" key="2">
    <source>
        <dbReference type="EMBL" id="RYU82896.1"/>
    </source>
</evidence>
<dbReference type="Pfam" id="PF18922">
    <property type="entry name" value="DUF5672"/>
    <property type="match status" value="1"/>
</dbReference>
<name>A0A4Q5LGD8_9BACT</name>
<keyword evidence="3" id="KW-1185">Reference proteome</keyword>
<dbReference type="Proteomes" id="UP000294155">
    <property type="component" value="Unassembled WGS sequence"/>
</dbReference>
<feature type="domain" description="DUF5672" evidence="1">
    <location>
        <begin position="64"/>
        <end position="259"/>
    </location>
</feature>
<protein>
    <recommendedName>
        <fullName evidence="1">DUF5672 domain-containing protein</fullName>
    </recommendedName>
</protein>
<dbReference type="EMBL" id="SEWE01000005">
    <property type="protein sequence ID" value="RYU82896.1"/>
    <property type="molecule type" value="Genomic_DNA"/>
</dbReference>
<evidence type="ECO:0000259" key="1">
    <source>
        <dbReference type="Pfam" id="PF18922"/>
    </source>
</evidence>